<comment type="caution">
    <text evidence="1">The sequence shown here is derived from an EMBL/GenBank/DDBJ whole genome shotgun (WGS) entry which is preliminary data.</text>
</comment>
<organism evidence="1 2">
    <name type="scientific">Legionella sainthelensi</name>
    <dbReference type="NCBI Taxonomy" id="28087"/>
    <lineage>
        <taxon>Bacteria</taxon>
        <taxon>Pseudomonadati</taxon>
        <taxon>Pseudomonadota</taxon>
        <taxon>Gammaproteobacteria</taxon>
        <taxon>Legionellales</taxon>
        <taxon>Legionellaceae</taxon>
        <taxon>Legionella</taxon>
    </lineage>
</organism>
<sequence>MKLLLDNVYLNSELKDFNCPINVNIYKIYPELIISMTPKKMMKHQQNSYVGFKNKQPDSIIFSGGTVVTMNVSYRRKFIEDILLIGSIITGWNWCLNSRRSLGYFWKPCSNLEGLNISGKNEMEQHLNIAVNKILDPAWQKQYENGFHLRMLINHANIHHCEGRFLLNVTLWEWLYPHIKNPKGATTQDETNNLQEVFNFVLNHFWPKQYKKPNQKNIFHVLRNQIAHSGKVPIDRSYAEQWMAQLVWDSKNRNDIDLKCYLHFFDLLTQVVVLKTLGIDADNLI</sequence>
<evidence type="ECO:0000313" key="2">
    <source>
        <dbReference type="Proteomes" id="UP000054621"/>
    </source>
</evidence>
<protein>
    <submittedName>
        <fullName evidence="1">Uncharacterized protein</fullName>
    </submittedName>
</protein>
<name>A0A0W0YCE8_9GAMM</name>
<accession>A0A0W0YCE8</accession>
<dbReference type="PATRIC" id="fig|28087.4.peg.3318"/>
<dbReference type="Proteomes" id="UP000054621">
    <property type="component" value="Unassembled WGS sequence"/>
</dbReference>
<evidence type="ECO:0000313" key="1">
    <source>
        <dbReference type="EMBL" id="KTD54270.1"/>
    </source>
</evidence>
<reference evidence="1 2" key="1">
    <citation type="submission" date="2015-11" db="EMBL/GenBank/DDBJ databases">
        <title>Genomic analysis of 38 Legionella species identifies large and diverse effector repertoires.</title>
        <authorList>
            <person name="Burstein D."/>
            <person name="Amaro F."/>
            <person name="Zusman T."/>
            <person name="Lifshitz Z."/>
            <person name="Cohen O."/>
            <person name="Gilbert J.A."/>
            <person name="Pupko T."/>
            <person name="Shuman H.A."/>
            <person name="Segal G."/>
        </authorList>
    </citation>
    <scope>NUCLEOTIDE SEQUENCE [LARGE SCALE GENOMIC DNA]</scope>
    <source>
        <strain evidence="1 2">Mt.St.Helens-4</strain>
    </source>
</reference>
<gene>
    <name evidence="1" type="ORF">Lsai_3092</name>
</gene>
<dbReference type="RefSeq" id="WP_027270722.1">
    <property type="nucleotide sequence ID" value="NZ_CAAAJE010000009.1"/>
</dbReference>
<dbReference type="EMBL" id="LNYV01000037">
    <property type="protein sequence ID" value="KTD54270.1"/>
    <property type="molecule type" value="Genomic_DNA"/>
</dbReference>
<dbReference type="OrthoDB" id="9941393at2"/>
<proteinExistence type="predicted"/>
<dbReference type="AlphaFoldDB" id="A0A0W0YCE8"/>